<evidence type="ECO:0000313" key="1">
    <source>
        <dbReference type="EMBL" id="MBB4037754.1"/>
    </source>
</evidence>
<keyword evidence="2" id="KW-1185">Reference proteome</keyword>
<proteinExistence type="predicted"/>
<name>A0A840CVS8_9BACT</name>
<organism evidence="1 2">
    <name type="scientific">Dysgonomonas hofstadii</name>
    <dbReference type="NCBI Taxonomy" id="637886"/>
    <lineage>
        <taxon>Bacteria</taxon>
        <taxon>Pseudomonadati</taxon>
        <taxon>Bacteroidota</taxon>
        <taxon>Bacteroidia</taxon>
        <taxon>Bacteroidales</taxon>
        <taxon>Dysgonomonadaceae</taxon>
        <taxon>Dysgonomonas</taxon>
    </lineage>
</organism>
<sequence>MVALIKGQPFLYLEYKQMLEFYHSSYLFIKAKRMK</sequence>
<reference evidence="1 2" key="1">
    <citation type="submission" date="2020-08" db="EMBL/GenBank/DDBJ databases">
        <title>Genomic Encyclopedia of Type Strains, Phase IV (KMG-IV): sequencing the most valuable type-strain genomes for metagenomic binning, comparative biology and taxonomic classification.</title>
        <authorList>
            <person name="Goeker M."/>
        </authorList>
    </citation>
    <scope>NUCLEOTIDE SEQUENCE [LARGE SCALE GENOMIC DNA]</scope>
    <source>
        <strain evidence="1 2">DSM 104969</strain>
    </source>
</reference>
<accession>A0A840CVS8</accession>
<dbReference type="EMBL" id="JACIEP010000017">
    <property type="protein sequence ID" value="MBB4037754.1"/>
    <property type="molecule type" value="Genomic_DNA"/>
</dbReference>
<protein>
    <submittedName>
        <fullName evidence="1">Uncharacterized protein</fullName>
    </submittedName>
</protein>
<gene>
    <name evidence="1" type="ORF">GGR21_003675</name>
</gene>
<dbReference type="AlphaFoldDB" id="A0A840CVS8"/>
<comment type="caution">
    <text evidence="1">The sequence shown here is derived from an EMBL/GenBank/DDBJ whole genome shotgun (WGS) entry which is preliminary data.</text>
</comment>
<evidence type="ECO:0000313" key="2">
    <source>
        <dbReference type="Proteomes" id="UP000555103"/>
    </source>
</evidence>
<dbReference type="Proteomes" id="UP000555103">
    <property type="component" value="Unassembled WGS sequence"/>
</dbReference>